<keyword evidence="3" id="KW-1185">Reference proteome</keyword>
<reference evidence="2 3" key="1">
    <citation type="submission" date="2023-10" db="EMBL/GenBank/DDBJ databases">
        <title>Chromosome-scale genome assembly provides insights into flower coloration mechanisms of Canna indica.</title>
        <authorList>
            <person name="Li C."/>
        </authorList>
    </citation>
    <scope>NUCLEOTIDE SEQUENCE [LARGE SCALE GENOMIC DNA]</scope>
    <source>
        <tissue evidence="2">Flower</tissue>
    </source>
</reference>
<feature type="compositionally biased region" description="Basic residues" evidence="1">
    <location>
        <begin position="58"/>
        <end position="78"/>
    </location>
</feature>
<evidence type="ECO:0000313" key="2">
    <source>
        <dbReference type="EMBL" id="WOL11667.1"/>
    </source>
</evidence>
<feature type="region of interest" description="Disordered" evidence="1">
    <location>
        <begin position="50"/>
        <end position="79"/>
    </location>
</feature>
<dbReference type="EMBL" id="CP136895">
    <property type="protein sequence ID" value="WOL11667.1"/>
    <property type="molecule type" value="Genomic_DNA"/>
</dbReference>
<evidence type="ECO:0000313" key="3">
    <source>
        <dbReference type="Proteomes" id="UP001327560"/>
    </source>
</evidence>
<sequence length="168" mass="19338">MEAKVSSQHWIREEAEEGNQVYQHAGGGGHMVVPEAELHLQPQSHLALHGLDGGRRQVPPRHRHHLPPGRSRRRHLGPHHLLPPPLMTLVRGGEDALGDHERHQGWCGRGKEGVTSYKQLNEMHYVHATIYKSMHLFSPVQFNSKFCIEDYVQFDSKFCVDNRKRERD</sequence>
<accession>A0AAQ3KMM2</accession>
<name>A0AAQ3KMM2_9LILI</name>
<dbReference type="Proteomes" id="UP001327560">
    <property type="component" value="Chromosome 6"/>
</dbReference>
<gene>
    <name evidence="2" type="ORF">Cni_G20431</name>
</gene>
<protein>
    <submittedName>
        <fullName evidence="2">Cytochrome P450</fullName>
    </submittedName>
</protein>
<evidence type="ECO:0000256" key="1">
    <source>
        <dbReference type="SAM" id="MobiDB-lite"/>
    </source>
</evidence>
<dbReference type="AlphaFoldDB" id="A0AAQ3KMM2"/>
<proteinExistence type="predicted"/>
<organism evidence="2 3">
    <name type="scientific">Canna indica</name>
    <name type="common">Indian-shot</name>
    <dbReference type="NCBI Taxonomy" id="4628"/>
    <lineage>
        <taxon>Eukaryota</taxon>
        <taxon>Viridiplantae</taxon>
        <taxon>Streptophyta</taxon>
        <taxon>Embryophyta</taxon>
        <taxon>Tracheophyta</taxon>
        <taxon>Spermatophyta</taxon>
        <taxon>Magnoliopsida</taxon>
        <taxon>Liliopsida</taxon>
        <taxon>Zingiberales</taxon>
        <taxon>Cannaceae</taxon>
        <taxon>Canna</taxon>
    </lineage>
</organism>